<dbReference type="InterPro" id="IPR018052">
    <property type="entry name" value="Ald1_epimerase_CS"/>
</dbReference>
<comment type="catalytic activity">
    <reaction evidence="1 8">
        <text>alpha-D-glucose = beta-D-glucose</text>
        <dbReference type="Rhea" id="RHEA:10264"/>
        <dbReference type="ChEBI" id="CHEBI:15903"/>
        <dbReference type="ChEBI" id="CHEBI:17925"/>
        <dbReference type="EC" id="5.1.3.3"/>
    </reaction>
</comment>
<dbReference type="InterPro" id="IPR008183">
    <property type="entry name" value="Aldose_1/G6P_1-epimerase"/>
</dbReference>
<dbReference type="AlphaFoldDB" id="A0A417YVZ6"/>
<evidence type="ECO:0000313" key="12">
    <source>
        <dbReference type="EMBL" id="RHW41458.1"/>
    </source>
</evidence>
<dbReference type="GO" id="GO:0004034">
    <property type="term" value="F:aldose 1-epimerase activity"/>
    <property type="evidence" value="ECO:0007669"/>
    <property type="project" value="UniProtKB-EC"/>
</dbReference>
<comment type="caution">
    <text evidence="12">The sequence shown here is derived from an EMBL/GenBank/DDBJ whole genome shotgun (WGS) entry which is preliminary data.</text>
</comment>
<dbReference type="GO" id="GO:0005737">
    <property type="term" value="C:cytoplasm"/>
    <property type="evidence" value="ECO:0007669"/>
    <property type="project" value="TreeGrafter"/>
</dbReference>
<dbReference type="PIRSF" id="PIRSF005096">
    <property type="entry name" value="GALM"/>
    <property type="match status" value="1"/>
</dbReference>
<dbReference type="NCBIfam" id="NF008277">
    <property type="entry name" value="PRK11055.1"/>
    <property type="match status" value="1"/>
</dbReference>
<dbReference type="Pfam" id="PF01263">
    <property type="entry name" value="Aldose_epim"/>
    <property type="match status" value="1"/>
</dbReference>
<evidence type="ECO:0000256" key="10">
    <source>
        <dbReference type="PIRSR" id="PIRSR005096-2"/>
    </source>
</evidence>
<dbReference type="GO" id="GO:0030246">
    <property type="term" value="F:carbohydrate binding"/>
    <property type="evidence" value="ECO:0007669"/>
    <property type="project" value="InterPro"/>
</dbReference>
<keyword evidence="13" id="KW-1185">Reference proteome</keyword>
<dbReference type="Gene3D" id="2.70.98.10">
    <property type="match status" value="1"/>
</dbReference>
<comment type="pathway">
    <text evidence="2 8">Carbohydrate metabolism; hexose metabolism.</text>
</comment>
<dbReference type="Proteomes" id="UP000284416">
    <property type="component" value="Unassembled WGS sequence"/>
</dbReference>
<feature type="binding site" evidence="11">
    <location>
        <begin position="179"/>
        <end position="181"/>
    </location>
    <ligand>
        <name>beta-D-galactose</name>
        <dbReference type="ChEBI" id="CHEBI:27667"/>
    </ligand>
</feature>
<dbReference type="PANTHER" id="PTHR10091">
    <property type="entry name" value="ALDOSE-1-EPIMERASE"/>
    <property type="match status" value="1"/>
</dbReference>
<organism evidence="12 13">
    <name type="scientific">Neobacillus notoginsengisoli</name>
    <dbReference type="NCBI Taxonomy" id="1578198"/>
    <lineage>
        <taxon>Bacteria</taxon>
        <taxon>Bacillati</taxon>
        <taxon>Bacillota</taxon>
        <taxon>Bacilli</taxon>
        <taxon>Bacillales</taxon>
        <taxon>Bacillaceae</taxon>
        <taxon>Neobacillus</taxon>
    </lineage>
</organism>
<evidence type="ECO:0000256" key="8">
    <source>
        <dbReference type="PIRNR" id="PIRNR005096"/>
    </source>
</evidence>
<evidence type="ECO:0000256" key="11">
    <source>
        <dbReference type="PIRSR" id="PIRSR005096-3"/>
    </source>
</evidence>
<protein>
    <recommendedName>
        <fullName evidence="5 8">Aldose 1-epimerase</fullName>
        <ecNumber evidence="4 8">5.1.3.3</ecNumber>
    </recommendedName>
</protein>
<dbReference type="GO" id="GO:0006006">
    <property type="term" value="P:glucose metabolic process"/>
    <property type="evidence" value="ECO:0007669"/>
    <property type="project" value="TreeGrafter"/>
</dbReference>
<dbReference type="PANTHER" id="PTHR10091:SF0">
    <property type="entry name" value="GALACTOSE MUTAROTASE"/>
    <property type="match status" value="1"/>
</dbReference>
<evidence type="ECO:0000256" key="6">
    <source>
        <dbReference type="ARBA" id="ARBA00023235"/>
    </source>
</evidence>
<comment type="similarity">
    <text evidence="3 8">Belongs to the aldose epimerase family.</text>
</comment>
<evidence type="ECO:0000256" key="1">
    <source>
        <dbReference type="ARBA" id="ARBA00001614"/>
    </source>
</evidence>
<dbReference type="InterPro" id="IPR015443">
    <property type="entry name" value="Aldose_1-epimerase"/>
</dbReference>
<feature type="binding site" evidence="10">
    <location>
        <position position="252"/>
    </location>
    <ligand>
        <name>beta-D-galactose</name>
        <dbReference type="ChEBI" id="CHEBI:27667"/>
    </ligand>
</feature>
<evidence type="ECO:0000256" key="9">
    <source>
        <dbReference type="PIRSR" id="PIRSR005096-1"/>
    </source>
</evidence>
<evidence type="ECO:0000256" key="4">
    <source>
        <dbReference type="ARBA" id="ARBA00013185"/>
    </source>
</evidence>
<keyword evidence="6 8" id="KW-0413">Isomerase</keyword>
<accession>A0A417YVZ6</accession>
<gene>
    <name evidence="12" type="ORF">D1B31_06945</name>
</gene>
<feature type="active site" description="Proton acceptor" evidence="9">
    <location>
        <position position="314"/>
    </location>
</feature>
<keyword evidence="7 8" id="KW-0119">Carbohydrate metabolism</keyword>
<feature type="active site" description="Proton donor" evidence="9">
    <location>
        <position position="179"/>
    </location>
</feature>
<dbReference type="UniPathway" id="UPA00242"/>
<dbReference type="InterPro" id="IPR011013">
    <property type="entry name" value="Gal_mutarotase_sf_dom"/>
</dbReference>
<dbReference type="PROSITE" id="PS00545">
    <property type="entry name" value="ALDOSE_1_EPIMERASE"/>
    <property type="match status" value="1"/>
</dbReference>
<dbReference type="RefSeq" id="WP_118920042.1">
    <property type="nucleotide sequence ID" value="NZ_QWEG01000004.1"/>
</dbReference>
<dbReference type="InterPro" id="IPR014718">
    <property type="entry name" value="GH-type_carb-bd"/>
</dbReference>
<dbReference type="EC" id="5.1.3.3" evidence="4 8"/>
<dbReference type="CDD" id="cd09019">
    <property type="entry name" value="galactose_mutarotase_like"/>
    <property type="match status" value="1"/>
</dbReference>
<evidence type="ECO:0000313" key="13">
    <source>
        <dbReference type="Proteomes" id="UP000284416"/>
    </source>
</evidence>
<dbReference type="GO" id="GO:0033499">
    <property type="term" value="P:galactose catabolic process via UDP-galactose, Leloir pathway"/>
    <property type="evidence" value="ECO:0007669"/>
    <property type="project" value="TreeGrafter"/>
</dbReference>
<reference evidence="12 13" key="1">
    <citation type="journal article" date="2017" name="Int. J. Syst. Evol. Microbiol.">
        <title>Bacillus notoginsengisoli sp. nov., a novel bacterium isolated from the rhizosphere of Panax notoginseng.</title>
        <authorList>
            <person name="Zhang M.Y."/>
            <person name="Cheng J."/>
            <person name="Cai Y."/>
            <person name="Zhang T.Y."/>
            <person name="Wu Y.Y."/>
            <person name="Manikprabhu D."/>
            <person name="Li W.J."/>
            <person name="Zhang Y.X."/>
        </authorList>
    </citation>
    <scope>NUCLEOTIDE SEQUENCE [LARGE SCALE GENOMIC DNA]</scope>
    <source>
        <strain evidence="12 13">JCM 30743</strain>
    </source>
</reference>
<sequence length="349" mass="39008">MEITKKKIGELGGSEVTAYTVKGKNGMTMTCLDYGCIITEFIVPDREGKLENIVLGFDNIEDYVEHSPYFGAVVGRIAGRIKEGRFTLDGKDYHMAKNNGENHLHGGERGLDKVIWNLETKIETDKAQLIFTYESPDGEEGYPGNVSLRTVYTITDQNELVIEYNGTTDKKTILNLTNHTYFNLSGNAKSTILEHTLQIDSDKFLELDSGLMPTGRLLDVEGTAFDFRNGRKVADGPASSHPQNILAGKGYDHPFVLNRKKQPAIKVSCEESGRTLEVETNQPAVVLYTSNQLEGDFLINGNVKAERYLALCLETQKHPDAINHPDFPSVVLDKGEEYYSYTKYSFKVE</sequence>
<evidence type="ECO:0000256" key="7">
    <source>
        <dbReference type="ARBA" id="ARBA00023277"/>
    </source>
</evidence>
<evidence type="ECO:0000256" key="3">
    <source>
        <dbReference type="ARBA" id="ARBA00006206"/>
    </source>
</evidence>
<evidence type="ECO:0000256" key="5">
    <source>
        <dbReference type="ARBA" id="ARBA00014165"/>
    </source>
</evidence>
<name>A0A417YVZ6_9BACI</name>
<dbReference type="OrthoDB" id="9779408at2"/>
<dbReference type="EMBL" id="QWEG01000004">
    <property type="protein sequence ID" value="RHW41458.1"/>
    <property type="molecule type" value="Genomic_DNA"/>
</dbReference>
<dbReference type="SUPFAM" id="SSF74650">
    <property type="entry name" value="Galactose mutarotase-like"/>
    <property type="match status" value="1"/>
</dbReference>
<proteinExistence type="inferred from homology"/>
<dbReference type="InterPro" id="IPR047215">
    <property type="entry name" value="Galactose_mutarotase-like"/>
</dbReference>
<evidence type="ECO:0000256" key="2">
    <source>
        <dbReference type="ARBA" id="ARBA00005028"/>
    </source>
</evidence>